<proteinExistence type="predicted"/>
<dbReference type="EnsemblMetazoa" id="GPPI012546-RA">
    <property type="protein sequence ID" value="GPPI012546-PA"/>
    <property type="gene ID" value="GPPI012546"/>
</dbReference>
<dbReference type="Proteomes" id="UP000092460">
    <property type="component" value="Unassembled WGS sequence"/>
</dbReference>
<sequence>MHPAYADLKNNCLVNIEVIEVDFCTLSRLHLKSYTQLKSAKENMGENKILLNAHIAFEAAIDAEHNINFYYEGKAVTTCLSKSESITLKSSIGNTTTAFKPTPDFLLTFLRRLCADSVSVISCCLLIRPPTIALEPHTYTETPVELLIGYKYIS</sequence>
<protein>
    <submittedName>
        <fullName evidence="1">Uncharacterized protein</fullName>
    </submittedName>
</protein>
<organism evidence="1 2">
    <name type="scientific">Glossina palpalis gambiensis</name>
    <dbReference type="NCBI Taxonomy" id="67801"/>
    <lineage>
        <taxon>Eukaryota</taxon>
        <taxon>Metazoa</taxon>
        <taxon>Ecdysozoa</taxon>
        <taxon>Arthropoda</taxon>
        <taxon>Hexapoda</taxon>
        <taxon>Insecta</taxon>
        <taxon>Pterygota</taxon>
        <taxon>Neoptera</taxon>
        <taxon>Endopterygota</taxon>
        <taxon>Diptera</taxon>
        <taxon>Brachycera</taxon>
        <taxon>Muscomorpha</taxon>
        <taxon>Hippoboscoidea</taxon>
        <taxon>Glossinidae</taxon>
        <taxon>Glossina</taxon>
    </lineage>
</organism>
<dbReference type="AlphaFoldDB" id="A0A1B0AY22"/>
<reference evidence="2" key="1">
    <citation type="submission" date="2015-01" db="EMBL/GenBank/DDBJ databases">
        <authorList>
            <person name="Aksoy S."/>
            <person name="Warren W."/>
            <person name="Wilson R.K."/>
        </authorList>
    </citation>
    <scope>NUCLEOTIDE SEQUENCE [LARGE SCALE GENOMIC DNA]</scope>
    <source>
        <strain evidence="2">IAEA</strain>
    </source>
</reference>
<name>A0A1B0AY22_9MUSC</name>
<accession>A0A1B0AY22</accession>
<keyword evidence="2" id="KW-1185">Reference proteome</keyword>
<dbReference type="EMBL" id="JXJN01005493">
    <property type="status" value="NOT_ANNOTATED_CDS"/>
    <property type="molecule type" value="Genomic_DNA"/>
</dbReference>
<evidence type="ECO:0000313" key="2">
    <source>
        <dbReference type="Proteomes" id="UP000092460"/>
    </source>
</evidence>
<evidence type="ECO:0000313" key="1">
    <source>
        <dbReference type="EnsemblMetazoa" id="GPPI012546-PA"/>
    </source>
</evidence>
<reference evidence="1" key="2">
    <citation type="submission" date="2020-05" db="UniProtKB">
        <authorList>
            <consortium name="EnsemblMetazoa"/>
        </authorList>
    </citation>
    <scope>IDENTIFICATION</scope>
    <source>
        <strain evidence="1">IAEA</strain>
    </source>
</reference>
<dbReference type="EMBL" id="JXJN01005492">
    <property type="status" value="NOT_ANNOTATED_CDS"/>
    <property type="molecule type" value="Genomic_DNA"/>
</dbReference>
<dbReference type="VEuPathDB" id="VectorBase:GPPI012546"/>